<evidence type="ECO:0000256" key="2">
    <source>
        <dbReference type="ARBA" id="ARBA00022512"/>
    </source>
</evidence>
<feature type="domain" description="GH84" evidence="15">
    <location>
        <begin position="1397"/>
        <end position="1679"/>
    </location>
</feature>
<dbReference type="EMBL" id="NCUW01000030">
    <property type="protein sequence ID" value="ORO75679.1"/>
    <property type="molecule type" value="Genomic_DNA"/>
</dbReference>
<dbReference type="PANTHER" id="PTHR43678">
    <property type="entry name" value="PUTATIVE (AFU_ORTHOLOGUE AFUA_2G00640)-RELATED"/>
    <property type="match status" value="1"/>
</dbReference>
<dbReference type="Pfam" id="PF00728">
    <property type="entry name" value="Glyco_hydro_20"/>
    <property type="match status" value="1"/>
</dbReference>
<organism evidence="16 17">
    <name type="scientific">Streptococcus oralis subsp. dentisani</name>
    <dbReference type="NCBI Taxonomy" id="1458253"/>
    <lineage>
        <taxon>Bacteria</taxon>
        <taxon>Bacillati</taxon>
        <taxon>Bacillota</taxon>
        <taxon>Bacilli</taxon>
        <taxon>Lactobacillales</taxon>
        <taxon>Streptococcaceae</taxon>
        <taxon>Streptococcus</taxon>
    </lineage>
</organism>
<dbReference type="InterPro" id="IPR005877">
    <property type="entry name" value="YSIRK_signal_dom"/>
</dbReference>
<dbReference type="PROSITE" id="PS52009">
    <property type="entry name" value="GH84"/>
    <property type="match status" value="1"/>
</dbReference>
<keyword evidence="6" id="KW-0572">Peptidoglycan-anchor</keyword>
<dbReference type="InterPro" id="IPR011098">
    <property type="entry name" value="G5_dom"/>
</dbReference>
<evidence type="ECO:0000313" key="17">
    <source>
        <dbReference type="Proteomes" id="UP000194008"/>
    </source>
</evidence>
<dbReference type="PROSITE" id="PS50022">
    <property type="entry name" value="FA58C_3"/>
    <property type="match status" value="2"/>
</dbReference>
<dbReference type="PROSITE" id="PS50847">
    <property type="entry name" value="GRAM_POS_ANCHORING"/>
    <property type="match status" value="1"/>
</dbReference>
<comment type="similarity">
    <text evidence="9">Belongs to the glycosyl hydrolase 84 family.</text>
</comment>
<keyword evidence="2" id="KW-0134">Cell wall</keyword>
<evidence type="ECO:0000256" key="7">
    <source>
        <dbReference type="ARBA" id="ARBA00023295"/>
    </source>
</evidence>
<dbReference type="SMART" id="SM01208">
    <property type="entry name" value="G5"/>
    <property type="match status" value="4"/>
</dbReference>
<dbReference type="SUPFAM" id="SSF51445">
    <property type="entry name" value="(Trans)glycosidases"/>
    <property type="match status" value="2"/>
</dbReference>
<feature type="domain" description="G5" evidence="14">
    <location>
        <begin position="2670"/>
        <end position="2750"/>
    </location>
</feature>
<evidence type="ECO:0000259" key="14">
    <source>
        <dbReference type="PROSITE" id="PS51109"/>
    </source>
</evidence>
<accession>A0A1X1IRR6</accession>
<dbReference type="Gene3D" id="3.30.379.10">
    <property type="entry name" value="Chitobiase/beta-hexosaminidase domain 2-like"/>
    <property type="match status" value="2"/>
</dbReference>
<dbReference type="SUPFAM" id="SSF55545">
    <property type="entry name" value="beta-N-acetylhexosaminidase-like domain"/>
    <property type="match status" value="2"/>
</dbReference>
<dbReference type="InterPro" id="IPR017853">
    <property type="entry name" value="GH"/>
</dbReference>
<gene>
    <name evidence="16" type="ORF">B7709_06955</name>
</gene>
<feature type="active site" description="Proton donor" evidence="9">
    <location>
        <position position="1518"/>
    </location>
</feature>
<dbReference type="Gene3D" id="2.20.230.10">
    <property type="entry name" value="Resuscitation-promoting factor rpfb"/>
    <property type="match status" value="4"/>
</dbReference>
<dbReference type="InterPro" id="IPR000421">
    <property type="entry name" value="FA58C"/>
</dbReference>
<feature type="compositionally biased region" description="Polar residues" evidence="11">
    <location>
        <begin position="3077"/>
        <end position="3087"/>
    </location>
</feature>
<feature type="region of interest" description="Disordered" evidence="11">
    <location>
        <begin position="3068"/>
        <end position="3111"/>
    </location>
</feature>
<keyword evidence="10" id="KW-0175">Coiled coil</keyword>
<dbReference type="InterPro" id="IPR029018">
    <property type="entry name" value="Hex-like_dom2"/>
</dbReference>
<protein>
    <submittedName>
        <fullName evidence="16">Hyaluronoglucosaminidase</fullName>
    </submittedName>
</protein>
<evidence type="ECO:0000259" key="15">
    <source>
        <dbReference type="PROSITE" id="PS52009"/>
    </source>
</evidence>
<dbReference type="SUPFAM" id="SSF140657">
    <property type="entry name" value="Hyaluronidase post-catalytic domain-like"/>
    <property type="match status" value="1"/>
</dbReference>
<feature type="compositionally biased region" description="Low complexity" evidence="11">
    <location>
        <begin position="43"/>
        <end position="54"/>
    </location>
</feature>
<dbReference type="PANTHER" id="PTHR43678:SF1">
    <property type="entry name" value="BETA-N-ACETYLHEXOSAMINIDASE"/>
    <property type="match status" value="1"/>
</dbReference>
<evidence type="ECO:0000259" key="12">
    <source>
        <dbReference type="PROSITE" id="PS50022"/>
    </source>
</evidence>
<dbReference type="InterPro" id="IPR019931">
    <property type="entry name" value="LPXTG_anchor"/>
</dbReference>
<evidence type="ECO:0000256" key="9">
    <source>
        <dbReference type="PROSITE-ProRule" id="PRU01353"/>
    </source>
</evidence>
<dbReference type="CDD" id="cd06564">
    <property type="entry name" value="GH20_DspB_LnbB-like"/>
    <property type="match status" value="1"/>
</dbReference>
<dbReference type="InterPro" id="IPR025705">
    <property type="entry name" value="Beta_hexosaminidase_sua/sub"/>
</dbReference>
<keyword evidence="3" id="KW-0964">Secreted</keyword>
<feature type="compositionally biased region" description="Polar residues" evidence="11">
    <location>
        <begin position="152"/>
        <end position="161"/>
    </location>
</feature>
<dbReference type="GO" id="GO:0005975">
    <property type="term" value="P:carbohydrate metabolic process"/>
    <property type="evidence" value="ECO:0007669"/>
    <property type="project" value="InterPro"/>
</dbReference>
<dbReference type="Pfam" id="PF02838">
    <property type="entry name" value="Glyco_hydro_20b"/>
    <property type="match status" value="2"/>
</dbReference>
<dbReference type="InterPro" id="IPR015882">
    <property type="entry name" value="HEX_bac_N"/>
</dbReference>
<feature type="region of interest" description="Disordered" evidence="11">
    <location>
        <begin position="43"/>
        <end position="70"/>
    </location>
</feature>
<feature type="coiled-coil region" evidence="10">
    <location>
        <begin position="1749"/>
        <end position="1776"/>
    </location>
</feature>
<dbReference type="Proteomes" id="UP000194008">
    <property type="component" value="Unassembled WGS sequence"/>
</dbReference>
<evidence type="ECO:0000256" key="1">
    <source>
        <dbReference type="ARBA" id="ARBA00006285"/>
    </source>
</evidence>
<feature type="region of interest" description="Disordered" evidence="11">
    <location>
        <begin position="1194"/>
        <end position="1221"/>
    </location>
</feature>
<reference evidence="16 17" key="1">
    <citation type="journal article" date="2016" name="Eur. J. Clin. Microbiol. Infect. Dis.">
        <title>Whole genome sequencing as a tool for phylogenetic analysis of clinical strains of Mitis group streptococci.</title>
        <authorList>
            <person name="Rasmussen L.H."/>
            <person name="Dargis R."/>
            <person name="Hojholt K."/>
            <person name="Christensen J.J."/>
            <person name="Skovgaard O."/>
            <person name="Justesen U.S."/>
            <person name="Rosenvinge F.S."/>
            <person name="Moser C."/>
            <person name="Lukjancenko O."/>
            <person name="Rasmussen S."/>
            <person name="Nielsen X.C."/>
        </authorList>
    </citation>
    <scope>NUCLEOTIDE SEQUENCE [LARGE SCALE GENOMIC DNA]</scope>
    <source>
        <strain evidence="16 17">Y_5914_11</strain>
    </source>
</reference>
<proteinExistence type="inferred from homology"/>
<keyword evidence="5 9" id="KW-0378">Hydrolase</keyword>
<feature type="compositionally biased region" description="Basic and acidic residues" evidence="11">
    <location>
        <begin position="1208"/>
        <end position="1221"/>
    </location>
</feature>
<dbReference type="NCBIfam" id="TIGR01167">
    <property type="entry name" value="LPXTG_anchor"/>
    <property type="match status" value="1"/>
</dbReference>
<feature type="domain" description="F5/8 type C" evidence="12">
    <location>
        <begin position="128"/>
        <end position="292"/>
    </location>
</feature>
<dbReference type="PRINTS" id="PR00738">
    <property type="entry name" value="GLHYDRLASE20"/>
</dbReference>
<feature type="domain" description="G5" evidence="14">
    <location>
        <begin position="2854"/>
        <end position="2934"/>
    </location>
</feature>
<evidence type="ECO:0000256" key="10">
    <source>
        <dbReference type="SAM" id="Coils"/>
    </source>
</evidence>
<sequence length="3139" mass="349169">MDKRFFEKKSTYSIRKYAVGVCSVVIGTMLFSSQLAAAAEVTPTSPVSSASSATETDETASGAVEKIQPLDELPADLADKLAKAEAGGNDTPSTEGHEPTSEASAEATSPKPAQPKVSNEPTHPESATTAPTTEVEKTPDINHLLNVRVSASNHEQNTSFTADKAVDGDSTSRWATDKDVVNPQLTMTLDKVTSVKRIEIDWDRRQRTGQPNDPNIQGWKLYYATAEAINEEEATRKWKLAYEKDGQPVLDERVNLDAPIEAKYLKLEITKYTEGSMRWRNVGIQEIRAYSNIPEPDKVTNLNQVESLTLAQDGHSLVLPELPGKVSLVGSNKTGVIDLNNKIHQPLTEQTVKVSLQQVHEGQTITKEFEVRVPGRYADEGVGDKPTVAPTVQQWHGEEGRSSILEDTVLSVGDSGFDKAANFYANDLISRGLELAKGDSTSAHRIEFKKVTDKGYGEEGYGITIRDNVFTIEAQTNKGAFYATRTLLQMGQENIQNGEIRDFPSFSHRGFMLDTGRKFIPYDTLVDIMLNMAYYKMNDLQLHLNDNYIFLKEHLAGKHLTKEQEIEYVLNHADTGFRLQTDIVGDNGVPLTSKQHYTKDEMQRLIALADELGINLVPEIDTPGHALSFVKVRPDLMYKGQLSPNKHNVERVAMLDLDKNYDETLRFVKSVYDKLLDGKDAPLRGVKTIHIGTDEYYGNNENYRRYVNDLITYIKGKGYTPRIWGSLSRKSGQTPVDLKDVEVDIWSLGWQHPQAALKAGAKIINITDVPTYSVPNGNNQQGAYGDYSSYEYQYNRWTPNDFTTAGNGPKLAASNPHILGGGHAVWNDNIDLHETGMTSYDIFKRFFEATRVTAEKTWGSNRAANNFAGRTLPHADYVYAPGSNPEYKIDDTETYEINPKTIKRYDAENITQSTKGLVFNKESKIENAIGNVGPSHVLKVDVTVTGDGVQELASSEGNKLYLSDESGKVAYKFEQHHIQFDKTLEKGKRYELVFVTKPQSTELYVNGEKINRIANPAHPRLAHTSLVLPLEKIGGFEGTLHNLSLSDKPFVNPRLIAQDQIARVEASSEQLPGNATEGAVSKAFDGNPATFWHSHWTKKDPSYTVTMTLKQATAVNALTYLPRPGGGNGLVTKYEIYAKKADQLVKVAEGTWDNNAAEKIANFEAVETDTIQLKILQGVEGYASAAEINLLKPIATSDEPATPPAPKPDPKPETPAPKDDGTVELEDTFIAKKPADPSVVEAALRSQEYLKKQYKIFPTPHKVTYGDGLVRLDKKVHLVIGEQVDIYTRNRLKSILQNSNISYTTGKTAEAGATNIYLGVHQTGSKAEEAQKTESVNQGLFDKIDAYSLVVKGQQISIVGKDTDAVFYGLTTLKHMLNDSSAPVLREVNVEDYADVKNRGFIEGYYGNPWSNEDRAALMRYGGDLKLTQYFFAPKDDPYHNSKWRELYPKEKLEEIRQLAKVGNENKTRYVWTIHPFMNSRIRFQNETVYQEDLNAIKAKFTQLLDVGVREFGILADDAAQPYGGYESYNRLMKDMTDWLTEKQATYPGLKKEMIFVPSQYWGNGREDELRSLNRNLPKSSIMTLTGGKIWGEVSENFLTQLKQNIEASGQPYRPVQLWINWPCTDNSKQHLILGGGEKFLHPGVDPSLIGGVMLNPMQQSEPSKIALFSAAEYSWNIWKNEAEAKAVNDIAFNFAETGRFTETKESAAFRELGKHMINQHMDNRVVKLEESVELAPKLTNFMSKLKAGQDVSAERKELKAEFAKLKAAAETYKASGNEQMREQIKYWLDNTIDQMNALDALLTATEFIGSKNADGLWNNYYKGLKDYEQSKKHSFWYVDHYENAELGVQHIRPFILNLKEYLAKEIEKELNPDKVVTTFVTNRTGGEGDLTQVLDGDLSTQIIFKNPTRISAGDYVGLQFNKPVSIKKLSFAMGAVSNLKDTFNKAKIEYLNEAGEWTALPQGNYVGNESEITLDNLDIKAKGIRMVATEERDNTWFAVREIAVNRPLENAKKKAGSITISPNLVYKLNTTAAKMTDNSDSTEAMLASSSTANGERDTTPVDAWVQLDLGSQQTVKKIRLVQGVTDKLAAGVIEVSTDGQNWTTVANLTGEQSKEVETNQNIRYVRVRNTQKTNFWWRIGNLSVESETGTDQYTDTDVEQLKTTQVHEKLGRYEMDIPAGTTLDAGQYLGMKLDRLHEIEDLKLGENANQALQLRYSPNGVEWYSASELQDHQLVRYVRLENKTGQKQAIGTTSLLLTTKEIQPTSIESTSMGIDPNYGSGDVRKAKNLDQLFDGDLNNYVEFSDYPQTDGHMTLNLGATRQIKKIRAYIKDGTQNYLRDGKIQVSADGKTWKDVVSVGDGQENPARDDSLTDGWTHDSQRPGNRYIEGELPEATAAKYLRVLYTAPYRHRFVGFTELVINNGEYTKSVNNPTVEGAGTESKSSEKNNIADGNILSSYKATQDSGELIYHLSEKTESNHVRLISDIPAGSSAHVWARTISKDGQTAWQDLGAVTTSFQTFQLANSAHLLDVKLKWEGGRPEFYEVSTYHAEIAETPNPDTPTPPVHKTTPAEGVPAPVVEQPRLDVVTEEVGFKTVERENPQLPKGTRKVVQEGKVGEKTTLVEVTIENGKEIGRVTRDSFVSKVPVDQIVEIGKPVEQVTPAAGDKELVVEQPRLDVVTEEVGFKTIERENPQLPKGIRKVVQEGKVGEKTTLVEVTIENGKEIGRVTRDSFVSKAPVDQIVEIGKPVEQVTPAEGVQAPVVEQPRLDVITEEVGFKTIERENPQLPKGTRKVVQEGKVGEKTTLVEVTLENGKESGRVTRDSFVSKAPVDQIVEIGKPIEQVTPAEGVQAPVVEQPRLDVVTEEVAFKTIERKNPQLPKGTRKVVQEGKVGEKTTLVEVTIENDKESGRVTRDSFVSKVPVDQIVEIGSKEEKPSTPPVPSKPESDLRILTDKATKVQVIGTKATLDKVVSLKVKKVKAQNLEGKIYDAYDITLEDQDGQPIQPKGKVFVSLPLAANKEVEAVYTVKSAQQVDSLVFQQKGRYVEFMTGQLSVYAVVYKTSASQVQEEKPEIPSQDQTNKPDSPQNKEAKPDAPLQTPERKETAVLPNTGTATDSAFLLGLLTALTGLFLFKKREE</sequence>
<feature type="region of interest" description="Disordered" evidence="11">
    <location>
        <begin position="84"/>
        <end position="140"/>
    </location>
</feature>
<dbReference type="InterPro" id="IPR015883">
    <property type="entry name" value="Glyco_hydro_20_cat"/>
</dbReference>
<dbReference type="RefSeq" id="WP_084972225.1">
    <property type="nucleotide sequence ID" value="NZ_NCUW01000030.1"/>
</dbReference>
<evidence type="ECO:0000256" key="4">
    <source>
        <dbReference type="ARBA" id="ARBA00022729"/>
    </source>
</evidence>
<evidence type="ECO:0000259" key="13">
    <source>
        <dbReference type="PROSITE" id="PS50847"/>
    </source>
</evidence>
<name>A0A1X1IRR6_STROR</name>
<dbReference type="Gene3D" id="2.60.120.260">
    <property type="entry name" value="Galactose-binding domain-like"/>
    <property type="match status" value="5"/>
</dbReference>
<feature type="region of interest" description="Disordered" evidence="11">
    <location>
        <begin position="2554"/>
        <end position="2576"/>
    </location>
</feature>
<evidence type="ECO:0000256" key="5">
    <source>
        <dbReference type="ARBA" id="ARBA00022801"/>
    </source>
</evidence>
<dbReference type="Pfam" id="PF00754">
    <property type="entry name" value="F5_F8_type_C"/>
    <property type="match status" value="4"/>
</dbReference>
<feature type="region of interest" description="Disordered" evidence="11">
    <location>
        <begin position="2430"/>
        <end position="2449"/>
    </location>
</feature>
<comment type="similarity">
    <text evidence="1">Belongs to the glycosyl hydrolase 20 family.</text>
</comment>
<dbReference type="Pfam" id="PF04650">
    <property type="entry name" value="YSIRK_signal"/>
    <property type="match status" value="1"/>
</dbReference>
<comment type="caution">
    <text evidence="16">The sequence shown here is derived from an EMBL/GenBank/DDBJ whole genome shotgun (WGS) entry which is preliminary data.</text>
</comment>
<evidence type="ECO:0000256" key="6">
    <source>
        <dbReference type="ARBA" id="ARBA00023088"/>
    </source>
</evidence>
<keyword evidence="4" id="KW-0732">Signal</keyword>
<dbReference type="GO" id="GO:0004563">
    <property type="term" value="F:beta-N-acetylhexosaminidase activity"/>
    <property type="evidence" value="ECO:0007669"/>
    <property type="project" value="InterPro"/>
</dbReference>
<feature type="domain" description="G5" evidence="14">
    <location>
        <begin position="2578"/>
        <end position="2658"/>
    </location>
</feature>
<dbReference type="Pfam" id="PF07501">
    <property type="entry name" value="G5"/>
    <property type="match status" value="4"/>
</dbReference>
<dbReference type="InterPro" id="IPR008979">
    <property type="entry name" value="Galactose-bd-like_sf"/>
</dbReference>
<dbReference type="InterPro" id="IPR011496">
    <property type="entry name" value="O-GlcNAcase_cat"/>
</dbReference>
<feature type="domain" description="G5" evidence="14">
    <location>
        <begin position="2762"/>
        <end position="2842"/>
    </location>
</feature>
<feature type="compositionally biased region" description="Basic and acidic residues" evidence="11">
    <location>
        <begin position="2366"/>
        <end position="2381"/>
    </location>
</feature>
<dbReference type="SUPFAM" id="SSF49785">
    <property type="entry name" value="Galactose-binding domain-like"/>
    <property type="match status" value="5"/>
</dbReference>
<evidence type="ECO:0000313" key="16">
    <source>
        <dbReference type="EMBL" id="ORO75679.1"/>
    </source>
</evidence>
<feature type="domain" description="F5/8 type C" evidence="12">
    <location>
        <begin position="2014"/>
        <end position="2150"/>
    </location>
</feature>
<dbReference type="Gene3D" id="1.20.58.460">
    <property type="entry name" value="Hyaluronidase post-catalytic domain-like"/>
    <property type="match status" value="1"/>
</dbReference>
<dbReference type="PROSITE" id="PS51109">
    <property type="entry name" value="G5"/>
    <property type="match status" value="4"/>
</dbReference>
<dbReference type="Gene3D" id="3.20.20.80">
    <property type="entry name" value="Glycosidases"/>
    <property type="match status" value="2"/>
</dbReference>
<feature type="region of interest" description="Disordered" evidence="11">
    <location>
        <begin position="152"/>
        <end position="171"/>
    </location>
</feature>
<evidence type="ECO:0000256" key="11">
    <source>
        <dbReference type="SAM" id="MobiDB-lite"/>
    </source>
</evidence>
<feature type="domain" description="Gram-positive cocci surface proteins LPxTG" evidence="13">
    <location>
        <begin position="3109"/>
        <end position="3139"/>
    </location>
</feature>
<feature type="region of interest" description="Disordered" evidence="11">
    <location>
        <begin position="2359"/>
        <end position="2381"/>
    </location>
</feature>
<evidence type="ECO:0000256" key="3">
    <source>
        <dbReference type="ARBA" id="ARBA00022525"/>
    </source>
</evidence>
<keyword evidence="7 9" id="KW-0326">Glycosidase</keyword>
<dbReference type="Pfam" id="PF07555">
    <property type="entry name" value="NAGidase"/>
    <property type="match status" value="1"/>
</dbReference>
<dbReference type="InterPro" id="IPR052764">
    <property type="entry name" value="GH20_Enzymes"/>
</dbReference>
<feature type="active site" description="Proton donor" evidence="8">
    <location>
        <position position="695"/>
    </location>
</feature>
<feature type="compositionally biased region" description="Polar residues" evidence="11">
    <location>
        <begin position="116"/>
        <end position="132"/>
    </location>
</feature>
<evidence type="ECO:0000256" key="8">
    <source>
        <dbReference type="PIRSR" id="PIRSR625705-1"/>
    </source>
</evidence>
<dbReference type="NCBIfam" id="TIGR01168">
    <property type="entry name" value="YSIRK_signal"/>
    <property type="match status" value="1"/>
</dbReference>